<proteinExistence type="predicted"/>
<reference evidence="1" key="1">
    <citation type="submission" date="2020-10" db="EMBL/GenBank/DDBJ databases">
        <authorList>
            <person name="Gilroy R."/>
        </authorList>
    </citation>
    <scope>NUCLEOTIDE SEQUENCE</scope>
    <source>
        <strain evidence="1">ChiHjej10B9-9673</strain>
    </source>
</reference>
<name>A0A9D1FDY1_9FIRM</name>
<dbReference type="EMBL" id="DVJK01000156">
    <property type="protein sequence ID" value="HIS67020.1"/>
    <property type="molecule type" value="Genomic_DNA"/>
</dbReference>
<reference evidence="1" key="2">
    <citation type="journal article" date="2021" name="PeerJ">
        <title>Extensive microbial diversity within the chicken gut microbiome revealed by metagenomics and culture.</title>
        <authorList>
            <person name="Gilroy R."/>
            <person name="Ravi A."/>
            <person name="Getino M."/>
            <person name="Pursley I."/>
            <person name="Horton D.L."/>
            <person name="Alikhan N.F."/>
            <person name="Baker D."/>
            <person name="Gharbi K."/>
            <person name="Hall N."/>
            <person name="Watson M."/>
            <person name="Adriaenssens E.M."/>
            <person name="Foster-Nyarko E."/>
            <person name="Jarju S."/>
            <person name="Secka A."/>
            <person name="Antonio M."/>
            <person name="Oren A."/>
            <person name="Chaudhuri R.R."/>
            <person name="La Ragione R."/>
            <person name="Hildebrand F."/>
            <person name="Pallen M.J."/>
        </authorList>
    </citation>
    <scope>NUCLEOTIDE SEQUENCE</scope>
    <source>
        <strain evidence="1">ChiHjej10B9-9673</strain>
    </source>
</reference>
<dbReference type="Gene3D" id="3.30.1330.30">
    <property type="match status" value="1"/>
</dbReference>
<dbReference type="InterPro" id="IPR029064">
    <property type="entry name" value="Ribosomal_eL30-like_sf"/>
</dbReference>
<organism evidence="1 2">
    <name type="scientific">Candidatus Scatomorpha merdipullorum</name>
    <dbReference type="NCBI Taxonomy" id="2840927"/>
    <lineage>
        <taxon>Bacteria</taxon>
        <taxon>Bacillati</taxon>
        <taxon>Bacillota</taxon>
        <taxon>Clostridia</taxon>
        <taxon>Eubacteriales</taxon>
        <taxon>Candidatus Scatomorpha</taxon>
    </lineage>
</organism>
<evidence type="ECO:0008006" key="3">
    <source>
        <dbReference type="Google" id="ProtNLM"/>
    </source>
</evidence>
<evidence type="ECO:0000313" key="2">
    <source>
        <dbReference type="Proteomes" id="UP000824001"/>
    </source>
</evidence>
<protein>
    <recommendedName>
        <fullName evidence="3">Ribosomal protein L7Ae/L30e/S12e/Gadd45 domain-containing protein</fullName>
    </recommendedName>
</protein>
<dbReference type="Proteomes" id="UP000824001">
    <property type="component" value="Unassembled WGS sequence"/>
</dbReference>
<sequence>MRRAGRLEIGETAAGSAVKAGKARILCVAADASDNAVRRARSFLTGRRALYVTLPYTKEQLSLALGKSGCSMAACTDFGLSAALLRALAEQDAGEYSALAEEMNRRSEKAAYRKARGKK</sequence>
<evidence type="ECO:0000313" key="1">
    <source>
        <dbReference type="EMBL" id="HIS67020.1"/>
    </source>
</evidence>
<dbReference type="AlphaFoldDB" id="A0A9D1FDY1"/>
<accession>A0A9D1FDY1</accession>
<dbReference type="SUPFAM" id="SSF55315">
    <property type="entry name" value="L30e-like"/>
    <property type="match status" value="1"/>
</dbReference>
<comment type="caution">
    <text evidence="1">The sequence shown here is derived from an EMBL/GenBank/DDBJ whole genome shotgun (WGS) entry which is preliminary data.</text>
</comment>
<gene>
    <name evidence="1" type="ORF">IAC18_05590</name>
</gene>